<name>A0ABP0X3J1_9BRYO</name>
<evidence type="ECO:0000313" key="6">
    <source>
        <dbReference type="Proteomes" id="UP001497444"/>
    </source>
</evidence>
<dbReference type="Gene3D" id="2.170.150.20">
    <property type="entry name" value="Peptide methionine sulfoxide reductase"/>
    <property type="match status" value="1"/>
</dbReference>
<dbReference type="SMART" id="SM00464">
    <property type="entry name" value="LON"/>
    <property type="match status" value="1"/>
</dbReference>
<organism evidence="5 6">
    <name type="scientific">Sphagnum jensenii</name>
    <dbReference type="NCBI Taxonomy" id="128206"/>
    <lineage>
        <taxon>Eukaryota</taxon>
        <taxon>Viridiplantae</taxon>
        <taxon>Streptophyta</taxon>
        <taxon>Embryophyta</taxon>
        <taxon>Bryophyta</taxon>
        <taxon>Sphagnophytina</taxon>
        <taxon>Sphagnopsida</taxon>
        <taxon>Sphagnales</taxon>
        <taxon>Sphagnaceae</taxon>
        <taxon>Sphagnum</taxon>
    </lineage>
</organism>
<protein>
    <recommendedName>
        <fullName evidence="7">Protein cereblon</fullName>
    </recommendedName>
</protein>
<reference evidence="5" key="1">
    <citation type="submission" date="2024-02" db="EMBL/GenBank/DDBJ databases">
        <authorList>
            <consortium name="ELIXIR-Norway"/>
            <consortium name="Elixir Norway"/>
        </authorList>
    </citation>
    <scope>NUCLEOTIDE SEQUENCE</scope>
</reference>
<accession>A0ABP0X3J1</accession>
<evidence type="ECO:0000256" key="1">
    <source>
        <dbReference type="ARBA" id="ARBA00009142"/>
    </source>
</evidence>
<evidence type="ECO:0000259" key="4">
    <source>
        <dbReference type="PROSITE" id="PS51788"/>
    </source>
</evidence>
<dbReference type="InterPro" id="IPR046336">
    <property type="entry name" value="Lon_prtase_N_sf"/>
</dbReference>
<proteinExistence type="inferred from homology"/>
<dbReference type="CDD" id="cd15777">
    <property type="entry name" value="CRBN_C_like"/>
    <property type="match status" value="1"/>
</dbReference>
<keyword evidence="6" id="KW-1185">Reference proteome</keyword>
<dbReference type="Proteomes" id="UP001497444">
    <property type="component" value="Chromosome 5"/>
</dbReference>
<feature type="domain" description="CULT" evidence="4">
    <location>
        <begin position="452"/>
        <end position="559"/>
    </location>
</feature>
<sequence length="559" mass="61782">MEEGSDGVLGNGVEEIVEQIMGSRVSPTSPNDDRLRFERLQMQRIRELDMEQLEVEDADSDFGSILSDNGSSIAGHGDGGGGARGGFTFDTNLASMHTYLGEVEDITSCRTFADGGAVLTLAMFYLEGIVLFPEDTLPLRVLQPRFLAAVDHARHSVEAPNLLGVIHVRARPQDGQVHVASVGTTAEIRQLRQLANGSMNVVAKGRQRFQVCNAWTQADGVLFAQVQIIEEQTPLHIPRDSFGLLASVPVFESGKVPRVAATSPLPYELSDDETAECEVSDSDSGTEEDRRVHHSGLQTLGHDGEGNVVGEGLQRVENQDSEEMDHQEQGAPVAQDSGSAIGVERLLEGSWGGACKAWAVDESKWRWRAQRTAWPHWVYRQFDAYELARRAADMLRQIADLPRLEAMVRTPTLLSYYIASNMPLQDATRQELLEVDGTVHRLRREIELLENMDQLRCKCCSAIIARRSDMLVMSSDGPISAYVNTHGYVHETLTLARARGLILAGQPQTANSWFPGYAWILAECTACAEHMGWRFIAVAKETRPKAFWGIRRSQLAENS</sequence>
<dbReference type="Pfam" id="PF02190">
    <property type="entry name" value="LON_substr_bdg"/>
    <property type="match status" value="1"/>
</dbReference>
<feature type="domain" description="Lon N-terminal" evidence="3">
    <location>
        <begin position="118"/>
        <end position="453"/>
    </location>
</feature>
<feature type="region of interest" description="Disordered" evidence="2">
    <location>
        <begin position="267"/>
        <end position="308"/>
    </location>
</feature>
<comment type="similarity">
    <text evidence="1">Belongs to the 4-toluene sulfonate uptake permease (TSUP) (TC 2.A.102) family.</text>
</comment>
<dbReference type="PROSITE" id="PS51788">
    <property type="entry name" value="CULT"/>
    <property type="match status" value="1"/>
</dbReference>
<evidence type="ECO:0000313" key="5">
    <source>
        <dbReference type="EMBL" id="CAK9273654.1"/>
    </source>
</evidence>
<dbReference type="PANTHER" id="PTHR14255:SF4">
    <property type="entry name" value="PROTEIN CEREBLON"/>
    <property type="match status" value="1"/>
</dbReference>
<dbReference type="SUPFAM" id="SSF88697">
    <property type="entry name" value="PUA domain-like"/>
    <property type="match status" value="2"/>
</dbReference>
<dbReference type="Gene3D" id="2.30.130.40">
    <property type="entry name" value="LON domain-like"/>
    <property type="match status" value="1"/>
</dbReference>
<evidence type="ECO:0000256" key="2">
    <source>
        <dbReference type="SAM" id="MobiDB-lite"/>
    </source>
</evidence>
<dbReference type="PROSITE" id="PS51787">
    <property type="entry name" value="LON_N"/>
    <property type="match status" value="1"/>
</dbReference>
<gene>
    <name evidence="5" type="ORF">CSSPJE1EN1_LOCUS19132</name>
</gene>
<dbReference type="InterPro" id="IPR015947">
    <property type="entry name" value="PUA-like_sf"/>
</dbReference>
<dbReference type="InterPro" id="IPR034750">
    <property type="entry name" value="CULT"/>
</dbReference>
<evidence type="ECO:0000259" key="3">
    <source>
        <dbReference type="PROSITE" id="PS51787"/>
    </source>
</evidence>
<evidence type="ECO:0008006" key="7">
    <source>
        <dbReference type="Google" id="ProtNLM"/>
    </source>
</evidence>
<dbReference type="Gene3D" id="1.20.58.1480">
    <property type="match status" value="1"/>
</dbReference>
<dbReference type="InterPro" id="IPR003111">
    <property type="entry name" value="Lon_prtase_N"/>
</dbReference>
<dbReference type="EMBL" id="OZ020100">
    <property type="protein sequence ID" value="CAK9273654.1"/>
    <property type="molecule type" value="Genomic_DNA"/>
</dbReference>
<feature type="compositionally biased region" description="Acidic residues" evidence="2">
    <location>
        <begin position="269"/>
        <end position="286"/>
    </location>
</feature>
<dbReference type="PANTHER" id="PTHR14255">
    <property type="entry name" value="CEREBLON"/>
    <property type="match status" value="1"/>
</dbReference>